<proteinExistence type="predicted"/>
<dbReference type="InterPro" id="IPR017907">
    <property type="entry name" value="Znf_RING_CS"/>
</dbReference>
<dbReference type="PROSITE" id="PS00518">
    <property type="entry name" value="ZF_RING_1"/>
    <property type="match status" value="1"/>
</dbReference>
<dbReference type="OrthoDB" id="1711136at2759"/>
<keyword evidence="2" id="KW-1185">Reference proteome</keyword>
<sequence length="415" mass="46061">MDCTVCDLPFVWEDGVQLESSTPFPQVGIKQAYVPAASSPHLAYKLVPCLHIICLKCYEAMCDYTKTCPFPYCFSLLRLNPDMRLNKCESPTCRRRVSAVGELIELDCQQHSLCGECHGELFRGRHAALCPQCGKPLAAEGEESCDVCAKFGPAEKMATAACCEAKICPACAERGKKERAAKDATKEDVRCPEGKCPPKKRKKRSREEPENTNGAAHVCSCGIECTNEPLPNFPSEGECDHEVCVECLGKTLEANEKSKLVPCCPSELCRAPYRSESVLPRGYFDMFEVGYHFGFEKLKDEKILEVVDVDDGDFNKRLFTIKAVNSEAEDDVVSIDFDRKGSFGDLLREVRKALKIGVTDKVYGYYLRIDGEDRVIVITQKMIQQDVTTAGVLRATMVMVDMSGIVSANRHVANN</sequence>
<dbReference type="AlphaFoldDB" id="A0A2A6BSH4"/>
<organism evidence="1 2">
    <name type="scientific">Pristionchus pacificus</name>
    <name type="common">Parasitic nematode worm</name>
    <dbReference type="NCBI Taxonomy" id="54126"/>
    <lineage>
        <taxon>Eukaryota</taxon>
        <taxon>Metazoa</taxon>
        <taxon>Ecdysozoa</taxon>
        <taxon>Nematoda</taxon>
        <taxon>Chromadorea</taxon>
        <taxon>Rhabditida</taxon>
        <taxon>Rhabditina</taxon>
        <taxon>Diplogasteromorpha</taxon>
        <taxon>Diplogasteroidea</taxon>
        <taxon>Neodiplogasteridae</taxon>
        <taxon>Pristionchus</taxon>
    </lineage>
</organism>
<evidence type="ECO:0000313" key="2">
    <source>
        <dbReference type="Proteomes" id="UP000005239"/>
    </source>
</evidence>
<dbReference type="EnsemblMetazoa" id="PPA44553.1">
    <property type="protein sequence ID" value="PPA44553.1"/>
    <property type="gene ID" value="WBGene00282922"/>
</dbReference>
<reference evidence="1" key="2">
    <citation type="submission" date="2022-06" db="UniProtKB">
        <authorList>
            <consortium name="EnsemblMetazoa"/>
        </authorList>
    </citation>
    <scope>IDENTIFICATION</scope>
    <source>
        <strain evidence="1">PS312</strain>
    </source>
</reference>
<accession>A0A8R1V221</accession>
<protein>
    <submittedName>
        <fullName evidence="1">Uncharacterized protein</fullName>
    </submittedName>
</protein>
<dbReference type="Proteomes" id="UP000005239">
    <property type="component" value="Unassembled WGS sequence"/>
</dbReference>
<gene>
    <name evidence="1" type="primary">WBGene00282922</name>
</gene>
<name>A0A2A6BSH4_PRIPA</name>
<dbReference type="SUPFAM" id="SSF57850">
    <property type="entry name" value="RING/U-box"/>
    <property type="match status" value="1"/>
</dbReference>
<evidence type="ECO:0000313" key="1">
    <source>
        <dbReference type="EnsemblMetazoa" id="PPA44553.1"/>
    </source>
</evidence>
<accession>A0A2A6BSH4</accession>
<reference evidence="2" key="1">
    <citation type="journal article" date="2008" name="Nat. Genet.">
        <title>The Pristionchus pacificus genome provides a unique perspective on nematode lifestyle and parasitism.</title>
        <authorList>
            <person name="Dieterich C."/>
            <person name="Clifton S.W."/>
            <person name="Schuster L.N."/>
            <person name="Chinwalla A."/>
            <person name="Delehaunty K."/>
            <person name="Dinkelacker I."/>
            <person name="Fulton L."/>
            <person name="Fulton R."/>
            <person name="Godfrey J."/>
            <person name="Minx P."/>
            <person name="Mitreva M."/>
            <person name="Roeseler W."/>
            <person name="Tian H."/>
            <person name="Witte H."/>
            <person name="Yang S.P."/>
            <person name="Wilson R.K."/>
            <person name="Sommer R.J."/>
        </authorList>
    </citation>
    <scope>NUCLEOTIDE SEQUENCE [LARGE SCALE GENOMIC DNA]</scope>
    <source>
        <strain evidence="2">PS312</strain>
    </source>
</reference>